<reference evidence="2 3" key="1">
    <citation type="submission" date="2014-04" db="EMBL/GenBank/DDBJ databases">
        <authorList>
            <consortium name="DOE Joint Genome Institute"/>
            <person name="Kuo A."/>
            <person name="Tarkka M."/>
            <person name="Buscot F."/>
            <person name="Kohler A."/>
            <person name="Nagy L.G."/>
            <person name="Floudas D."/>
            <person name="Copeland A."/>
            <person name="Barry K.W."/>
            <person name="Cichocki N."/>
            <person name="Veneault-Fourrey C."/>
            <person name="LaButti K."/>
            <person name="Lindquist E.A."/>
            <person name="Lipzen A."/>
            <person name="Lundell T."/>
            <person name="Morin E."/>
            <person name="Murat C."/>
            <person name="Sun H."/>
            <person name="Tunlid A."/>
            <person name="Henrissat B."/>
            <person name="Grigoriev I.V."/>
            <person name="Hibbett D.S."/>
            <person name="Martin F."/>
            <person name="Nordberg H.P."/>
            <person name="Cantor M.N."/>
            <person name="Hua S.X."/>
        </authorList>
    </citation>
    <scope>NUCLEOTIDE SEQUENCE [LARGE SCALE GENOMIC DNA]</scope>
    <source>
        <strain evidence="2 3">F 1598</strain>
    </source>
</reference>
<dbReference type="InParanoid" id="A0A0C3BWQ9"/>
<organism evidence="2 3">
    <name type="scientific">Piloderma croceum (strain F 1598)</name>
    <dbReference type="NCBI Taxonomy" id="765440"/>
    <lineage>
        <taxon>Eukaryota</taxon>
        <taxon>Fungi</taxon>
        <taxon>Dikarya</taxon>
        <taxon>Basidiomycota</taxon>
        <taxon>Agaricomycotina</taxon>
        <taxon>Agaricomycetes</taxon>
        <taxon>Agaricomycetidae</taxon>
        <taxon>Atheliales</taxon>
        <taxon>Atheliaceae</taxon>
        <taxon>Piloderma</taxon>
    </lineage>
</organism>
<proteinExistence type="predicted"/>
<dbReference type="HOGENOM" id="CLU_195477_0_0_1"/>
<dbReference type="OrthoDB" id="1055148at2759"/>
<dbReference type="Proteomes" id="UP000054166">
    <property type="component" value="Unassembled WGS sequence"/>
</dbReference>
<accession>A0A0C3BWQ9</accession>
<keyword evidence="3" id="KW-1185">Reference proteome</keyword>
<evidence type="ECO:0008006" key="4">
    <source>
        <dbReference type="Google" id="ProtNLM"/>
    </source>
</evidence>
<reference evidence="3" key="2">
    <citation type="submission" date="2015-01" db="EMBL/GenBank/DDBJ databases">
        <title>Evolutionary Origins and Diversification of the Mycorrhizal Mutualists.</title>
        <authorList>
            <consortium name="DOE Joint Genome Institute"/>
            <consortium name="Mycorrhizal Genomics Consortium"/>
            <person name="Kohler A."/>
            <person name="Kuo A."/>
            <person name="Nagy L.G."/>
            <person name="Floudas D."/>
            <person name="Copeland A."/>
            <person name="Barry K.W."/>
            <person name="Cichocki N."/>
            <person name="Veneault-Fourrey C."/>
            <person name="LaButti K."/>
            <person name="Lindquist E.A."/>
            <person name="Lipzen A."/>
            <person name="Lundell T."/>
            <person name="Morin E."/>
            <person name="Murat C."/>
            <person name="Riley R."/>
            <person name="Ohm R."/>
            <person name="Sun H."/>
            <person name="Tunlid A."/>
            <person name="Henrissat B."/>
            <person name="Grigoriev I.V."/>
            <person name="Hibbett D.S."/>
            <person name="Martin F."/>
        </authorList>
    </citation>
    <scope>NUCLEOTIDE SEQUENCE [LARGE SCALE GENOMIC DNA]</scope>
    <source>
        <strain evidence="3">F 1598</strain>
    </source>
</reference>
<feature type="signal peptide" evidence="1">
    <location>
        <begin position="1"/>
        <end position="15"/>
    </location>
</feature>
<gene>
    <name evidence="2" type="ORF">PILCRDRAFT_71451</name>
</gene>
<evidence type="ECO:0000313" key="3">
    <source>
        <dbReference type="Proteomes" id="UP000054166"/>
    </source>
</evidence>
<name>A0A0C3BWQ9_PILCF</name>
<feature type="chain" id="PRO_5012475188" description="Cytochrome P450" evidence="1">
    <location>
        <begin position="16"/>
        <end position="61"/>
    </location>
</feature>
<evidence type="ECO:0000313" key="2">
    <source>
        <dbReference type="EMBL" id="KIM81797.1"/>
    </source>
</evidence>
<sequence length="61" mass="7124">MSFPIFIATLPLVVFIRLNRHPLPSPPGPAGEWLFGNARQIPTEKKWITFARWTERYTPFL</sequence>
<dbReference type="AlphaFoldDB" id="A0A0C3BWQ9"/>
<keyword evidence="1" id="KW-0732">Signal</keyword>
<evidence type="ECO:0000256" key="1">
    <source>
        <dbReference type="SAM" id="SignalP"/>
    </source>
</evidence>
<protein>
    <recommendedName>
        <fullName evidence="4">Cytochrome P450</fullName>
    </recommendedName>
</protein>
<dbReference type="EMBL" id="KN832997">
    <property type="protein sequence ID" value="KIM81797.1"/>
    <property type="molecule type" value="Genomic_DNA"/>
</dbReference>